<dbReference type="Pfam" id="PF00007">
    <property type="entry name" value="Cys_knot"/>
    <property type="match status" value="1"/>
</dbReference>
<dbReference type="PROSITE" id="PS01185">
    <property type="entry name" value="CTCK_1"/>
    <property type="match status" value="1"/>
</dbReference>
<comment type="subcellular location">
    <subcellularLocation>
        <location evidence="1">Secreted</location>
    </subcellularLocation>
</comment>
<dbReference type="GO" id="GO:0005615">
    <property type="term" value="C:extracellular space"/>
    <property type="evidence" value="ECO:0007669"/>
    <property type="project" value="TreeGrafter"/>
</dbReference>
<dbReference type="GO" id="GO:0007166">
    <property type="term" value="P:cell surface receptor signaling pathway"/>
    <property type="evidence" value="ECO:0007669"/>
    <property type="project" value="TreeGrafter"/>
</dbReference>
<evidence type="ECO:0000256" key="3">
    <source>
        <dbReference type="ARBA" id="ARBA00023157"/>
    </source>
</evidence>
<dbReference type="GeneID" id="117291914"/>
<evidence type="ECO:0000313" key="7">
    <source>
        <dbReference type="EMBL" id="ALJ99963.1"/>
    </source>
</evidence>
<keyword evidence="3" id="KW-1015">Disulfide bond</keyword>
<accession>A0A0U2PTD4</accession>
<name>A0A0U2PTD4_ASTRU</name>
<dbReference type="OMA" id="CCNIMES"/>
<evidence type="ECO:0000259" key="6">
    <source>
        <dbReference type="PROSITE" id="PS01225"/>
    </source>
</evidence>
<dbReference type="InterPro" id="IPR006207">
    <property type="entry name" value="Cys_knot_C"/>
</dbReference>
<dbReference type="RefSeq" id="XP_033629813.1">
    <property type="nucleotide sequence ID" value="XM_033773922.1"/>
</dbReference>
<dbReference type="InterPro" id="IPR006208">
    <property type="entry name" value="Glyco_hormone_CN"/>
</dbReference>
<evidence type="ECO:0000256" key="5">
    <source>
        <dbReference type="SAM" id="SignalP"/>
    </source>
</evidence>
<dbReference type="Gene3D" id="2.10.90.10">
    <property type="entry name" value="Cystine-knot cytokines"/>
    <property type="match status" value="1"/>
</dbReference>
<dbReference type="PANTHER" id="PTHR31129:SF2">
    <property type="entry name" value="GLYCOPROTEIN HORMONE ALPHA-2"/>
    <property type="match status" value="1"/>
</dbReference>
<evidence type="ECO:0000256" key="2">
    <source>
        <dbReference type="ARBA" id="ARBA00022525"/>
    </source>
</evidence>
<organism evidence="7">
    <name type="scientific">Asterias rubens</name>
    <name type="common">Common European starfish</name>
    <name type="synonym">Asterias vulgaris</name>
    <dbReference type="NCBI Taxonomy" id="7604"/>
    <lineage>
        <taxon>Eukaryota</taxon>
        <taxon>Metazoa</taxon>
        <taxon>Echinodermata</taxon>
        <taxon>Eleutherozoa</taxon>
        <taxon>Asterozoa</taxon>
        <taxon>Asteroidea</taxon>
        <taxon>Forcipulatacea</taxon>
        <taxon>Forcipulatida</taxon>
        <taxon>Asteriidae</taxon>
        <taxon>Asterias</taxon>
    </lineage>
</organism>
<comment type="caution">
    <text evidence="4">Lacks conserved residue(s) required for the propagation of feature annotation.</text>
</comment>
<keyword evidence="5" id="KW-0732">Signal</keyword>
<dbReference type="OrthoDB" id="6421717at2759"/>
<proteinExistence type="evidence at transcript level"/>
<dbReference type="PANTHER" id="PTHR31129">
    <property type="entry name" value="GLYCOPROTEIN HORMONE ALPHA-2"/>
    <property type="match status" value="1"/>
</dbReference>
<feature type="domain" description="CTCK" evidence="6">
    <location>
        <begin position="35"/>
        <end position="125"/>
    </location>
</feature>
<evidence type="ECO:0000256" key="1">
    <source>
        <dbReference type="ARBA" id="ARBA00004613"/>
    </source>
</evidence>
<dbReference type="SUPFAM" id="SSF57501">
    <property type="entry name" value="Cystine-knot cytokines"/>
    <property type="match status" value="1"/>
</dbReference>
<keyword evidence="2" id="KW-0964">Secreted</keyword>
<feature type="chain" id="PRO_5006831800" evidence="5">
    <location>
        <begin position="19"/>
        <end position="135"/>
    </location>
</feature>
<dbReference type="PROSITE" id="PS01225">
    <property type="entry name" value="CTCK_2"/>
    <property type="match status" value="1"/>
</dbReference>
<dbReference type="InterPro" id="IPR029034">
    <property type="entry name" value="Cystine-knot_cytokine"/>
</dbReference>
<feature type="signal peptide" evidence="5">
    <location>
        <begin position="1"/>
        <end position="18"/>
    </location>
</feature>
<dbReference type="InterPro" id="IPR052680">
    <property type="entry name" value="Glyco_Hormone_Alpha"/>
</dbReference>
<evidence type="ECO:0000256" key="4">
    <source>
        <dbReference type="PROSITE-ProRule" id="PRU00039"/>
    </source>
</evidence>
<dbReference type="EMBL" id="KT601721">
    <property type="protein sequence ID" value="ALJ99963.1"/>
    <property type="molecule type" value="mRNA"/>
</dbReference>
<protein>
    <submittedName>
        <fullName evidence="7">Glycoprotein hormone alpha-2-type 1</fullName>
    </submittedName>
</protein>
<dbReference type="AlphaFoldDB" id="A0A0U2PTD4"/>
<reference evidence="7" key="1">
    <citation type="submission" date="2015-08" db="EMBL/GenBank/DDBJ databases">
        <authorList>
            <person name="Babu N.S."/>
            <person name="Beckwith C.J."/>
            <person name="Beseler K.G."/>
            <person name="Brison A."/>
            <person name="Carone J.V."/>
            <person name="Caskin T.P."/>
            <person name="Diamond M."/>
            <person name="Durham M.E."/>
            <person name="Foxe J.M."/>
            <person name="Go M."/>
            <person name="Henderson B.A."/>
            <person name="Jones I.B."/>
            <person name="McGettigan J.A."/>
            <person name="Micheletti S.J."/>
            <person name="Nasrallah M.E."/>
            <person name="Ortiz D."/>
            <person name="Piller C.R."/>
            <person name="Privatt S.R."/>
            <person name="Schneider S.L."/>
            <person name="Sharp S."/>
            <person name="Smith T.C."/>
            <person name="Stanton J.D."/>
            <person name="Ullery H.E."/>
            <person name="Wilson R.J."/>
            <person name="Serrano M.G."/>
            <person name="Buck G."/>
            <person name="Lee V."/>
            <person name="Wang Y."/>
            <person name="Carvalho R."/>
            <person name="Voegtly L."/>
            <person name="Shi R."/>
            <person name="Duckworth R."/>
            <person name="Johnson A."/>
            <person name="Loviza R."/>
            <person name="Walstead R."/>
            <person name="Shah Z."/>
            <person name="Kiflezghi M."/>
            <person name="Wade K."/>
            <person name="Ball S.L."/>
            <person name="Bradley K.W."/>
            <person name="Asai D.J."/>
            <person name="Bowman C.A."/>
            <person name="Russell D.A."/>
            <person name="Pope W.H."/>
            <person name="Jacobs-Sera D."/>
            <person name="Hendrix R.W."/>
            <person name="Hatfull G.F."/>
        </authorList>
    </citation>
    <scope>NUCLEOTIDE SEQUENCE</scope>
    <source>
        <tissue evidence="7">Radial nerve</tissue>
    </source>
</reference>
<sequence>MQWCKVVLTLMSLSVCLCSLFATAQQRPYWERSGCHLVGYSTLVQIPGCHKTRVDMNACRGYCVTYTLLSTFNQIVSNNIRYSSRGTCCAIGDTHDVIVILACENNEQKSVTYKSAASCSCTLCTQEDASQLNNV</sequence>
<dbReference type="GO" id="GO:0051427">
    <property type="term" value="F:hormone receptor binding"/>
    <property type="evidence" value="ECO:0007669"/>
    <property type="project" value="TreeGrafter"/>
</dbReference>